<dbReference type="CDD" id="cd06464">
    <property type="entry name" value="ACD_sHsps-like"/>
    <property type="match status" value="1"/>
</dbReference>
<proteinExistence type="inferred from homology"/>
<dbReference type="PROSITE" id="PS01031">
    <property type="entry name" value="SHSP"/>
    <property type="match status" value="1"/>
</dbReference>
<evidence type="ECO:0000256" key="2">
    <source>
        <dbReference type="PROSITE-ProRule" id="PRU00285"/>
    </source>
</evidence>
<feature type="domain" description="SHSP" evidence="5">
    <location>
        <begin position="62"/>
        <end position="176"/>
    </location>
</feature>
<gene>
    <name evidence="6" type="ORF">HF685_15575</name>
</gene>
<dbReference type="Proteomes" id="UP000501600">
    <property type="component" value="Chromosome"/>
</dbReference>
<evidence type="ECO:0000256" key="3">
    <source>
        <dbReference type="RuleBase" id="RU003616"/>
    </source>
</evidence>
<dbReference type="Pfam" id="PF00011">
    <property type="entry name" value="HSP20"/>
    <property type="match status" value="1"/>
</dbReference>
<dbReference type="PANTHER" id="PTHR46733:SF4">
    <property type="entry name" value="HEAT SHOCK PROTEIN 21, CHLOROPLASTIC"/>
    <property type="match status" value="1"/>
</dbReference>
<keyword evidence="7" id="KW-1185">Reference proteome</keyword>
<feature type="region of interest" description="Disordered" evidence="4">
    <location>
        <begin position="1"/>
        <end position="21"/>
    </location>
</feature>
<organism evidence="6 7">
    <name type="scientific">Parasphingorhabdus halotolerans</name>
    <dbReference type="NCBI Taxonomy" id="2725558"/>
    <lineage>
        <taxon>Bacteria</taxon>
        <taxon>Pseudomonadati</taxon>
        <taxon>Pseudomonadota</taxon>
        <taxon>Alphaproteobacteria</taxon>
        <taxon>Sphingomonadales</taxon>
        <taxon>Sphingomonadaceae</taxon>
        <taxon>Parasphingorhabdus</taxon>
    </lineage>
</organism>
<sequence>MSKKKTNLPSESKSVRNGPVSRFNVPVTASNVWEPFSRIRDEFDRMFDDTPGNAFGSRMLQKLYDNADPAVELRDRKDEYQLVAEVPGMSTDDIEIKLSDGMLRVSGEKSESHEEEGESFMFSERHYGSFERAIKLPNGVDHQKISAEAKDGLLTVHIPKSAEAIQKERKIPINTA</sequence>
<dbReference type="InterPro" id="IPR008978">
    <property type="entry name" value="HSP20-like_chaperone"/>
</dbReference>
<dbReference type="EMBL" id="CP051217">
    <property type="protein sequence ID" value="QJB70503.1"/>
    <property type="molecule type" value="Genomic_DNA"/>
</dbReference>
<comment type="similarity">
    <text evidence="2 3">Belongs to the small heat shock protein (HSP20) family.</text>
</comment>
<dbReference type="KEGG" id="phao:HF685_15575"/>
<dbReference type="GO" id="GO:0009408">
    <property type="term" value="P:response to heat"/>
    <property type="evidence" value="ECO:0007669"/>
    <property type="project" value="InterPro"/>
</dbReference>
<dbReference type="RefSeq" id="WP_168820888.1">
    <property type="nucleotide sequence ID" value="NZ_CP051217.1"/>
</dbReference>
<accession>A0A6H2DR92</accession>
<dbReference type="InterPro" id="IPR044587">
    <property type="entry name" value="HSP21-like"/>
</dbReference>
<evidence type="ECO:0000259" key="5">
    <source>
        <dbReference type="PROSITE" id="PS01031"/>
    </source>
</evidence>
<dbReference type="SUPFAM" id="SSF49764">
    <property type="entry name" value="HSP20-like chaperones"/>
    <property type="match status" value="1"/>
</dbReference>
<reference evidence="6 7" key="1">
    <citation type="submission" date="2020-04" db="EMBL/GenBank/DDBJ databases">
        <title>Genome sequence for Sphingorhabdus sp. strain M1.</title>
        <authorList>
            <person name="Park S.-J."/>
        </authorList>
    </citation>
    <scope>NUCLEOTIDE SEQUENCE [LARGE SCALE GENOMIC DNA]</scope>
    <source>
        <strain evidence="6 7">JK6</strain>
    </source>
</reference>
<dbReference type="AlphaFoldDB" id="A0A6H2DR92"/>
<evidence type="ECO:0000256" key="4">
    <source>
        <dbReference type="SAM" id="MobiDB-lite"/>
    </source>
</evidence>
<keyword evidence="1" id="KW-0346">Stress response</keyword>
<evidence type="ECO:0000313" key="7">
    <source>
        <dbReference type="Proteomes" id="UP000501600"/>
    </source>
</evidence>
<evidence type="ECO:0000313" key="6">
    <source>
        <dbReference type="EMBL" id="QJB70503.1"/>
    </source>
</evidence>
<protein>
    <submittedName>
        <fullName evidence="6">Hsp20/alpha crystallin family protein</fullName>
    </submittedName>
</protein>
<evidence type="ECO:0000256" key="1">
    <source>
        <dbReference type="ARBA" id="ARBA00023016"/>
    </source>
</evidence>
<dbReference type="Gene3D" id="2.60.40.790">
    <property type="match status" value="1"/>
</dbReference>
<dbReference type="InterPro" id="IPR002068">
    <property type="entry name" value="A-crystallin/Hsp20_dom"/>
</dbReference>
<dbReference type="PANTHER" id="PTHR46733">
    <property type="entry name" value="26.5 KDA HEAT SHOCK PROTEIN, MITOCHONDRIAL"/>
    <property type="match status" value="1"/>
</dbReference>
<name>A0A6H2DR92_9SPHN</name>